<dbReference type="PANTHER" id="PTHR43227:SF11">
    <property type="entry name" value="BLL4140 PROTEIN"/>
    <property type="match status" value="1"/>
</dbReference>
<evidence type="ECO:0000313" key="11">
    <source>
        <dbReference type="EMBL" id="OME66383.1"/>
    </source>
</evidence>
<feature type="transmembrane region" description="Helical" evidence="7">
    <location>
        <begin position="72"/>
        <end position="94"/>
    </location>
</feature>
<feature type="transmembrane region" description="Helical" evidence="7">
    <location>
        <begin position="12"/>
        <end position="36"/>
    </location>
</feature>
<evidence type="ECO:0000256" key="2">
    <source>
        <dbReference type="ARBA" id="ARBA00022448"/>
    </source>
</evidence>
<gene>
    <name evidence="10" type="ORF">BSK51_23725</name>
    <name evidence="9" type="ORF">BSK52_22790</name>
    <name evidence="11" type="ORF">BSK65_22710</name>
</gene>
<reference evidence="12 14" key="1">
    <citation type="submission" date="2016-10" db="EMBL/GenBank/DDBJ databases">
        <title>Paenibacillus species isolates.</title>
        <authorList>
            <person name="Beno S.M."/>
        </authorList>
    </citation>
    <scope>NUCLEOTIDE SEQUENCE [LARGE SCALE GENOMIC DNA]</scope>
    <source>
        <strain evidence="11 13">FSL H7-0443</strain>
        <strain evidence="9 14">FSL H7-0710</strain>
        <strain evidence="10 12">FSL R5-0923</strain>
    </source>
</reference>
<evidence type="ECO:0000313" key="10">
    <source>
        <dbReference type="EMBL" id="OMD47951.1"/>
    </source>
</evidence>
<evidence type="ECO:0000256" key="6">
    <source>
        <dbReference type="ARBA" id="ARBA00023136"/>
    </source>
</evidence>
<name>A0A1R0XPL5_9BACL</name>
<dbReference type="EMBL" id="MPTW01000015">
    <property type="protein sequence ID" value="OME66383.1"/>
    <property type="molecule type" value="Genomic_DNA"/>
</dbReference>
<dbReference type="PROSITE" id="PS50928">
    <property type="entry name" value="ABC_TM1"/>
    <property type="match status" value="1"/>
</dbReference>
<feature type="domain" description="ABC transmembrane type-1" evidence="8">
    <location>
        <begin position="69"/>
        <end position="283"/>
    </location>
</feature>
<dbReference type="Pfam" id="PF00528">
    <property type="entry name" value="BPD_transp_1"/>
    <property type="match status" value="1"/>
</dbReference>
<evidence type="ECO:0000313" key="9">
    <source>
        <dbReference type="EMBL" id="OMD37056.1"/>
    </source>
</evidence>
<evidence type="ECO:0000256" key="5">
    <source>
        <dbReference type="ARBA" id="ARBA00022989"/>
    </source>
</evidence>
<dbReference type="GO" id="GO:0055085">
    <property type="term" value="P:transmembrane transport"/>
    <property type="evidence" value="ECO:0007669"/>
    <property type="project" value="InterPro"/>
</dbReference>
<accession>A0A1R0XPL5</accession>
<dbReference type="Proteomes" id="UP000187313">
    <property type="component" value="Unassembled WGS sequence"/>
</dbReference>
<feature type="transmembrane region" description="Helical" evidence="7">
    <location>
        <begin position="156"/>
        <end position="181"/>
    </location>
</feature>
<evidence type="ECO:0000256" key="3">
    <source>
        <dbReference type="ARBA" id="ARBA00022475"/>
    </source>
</evidence>
<dbReference type="InterPro" id="IPR000515">
    <property type="entry name" value="MetI-like"/>
</dbReference>
<sequence>MHRVLSDKKAIFLLIAPGLFLFAFMICIPIFMSAYYGSTDWGGIGKYNFIGFDNYREILFHDKVFWTSLGNALLLTAATVFLQHPFAILIGIFLTNSGKYEKIFRTIFFIPAVISVVVTAKLWSGIFHPNYGLLNKLLSGVGLDSLTHDWLGDPKTAIWCIIIVVMWQGFGYALLLYYSGLQGIPSDLSEAAKIDGANNYTLYTRIIIPLLSPMMRVAIIIAVTTCLKQMETVFLMTNGGPANSTQFLGNYLYKTAFSSSLYGYGNAISILFIVFCLVLTVILNKVLKKDIGEF</sequence>
<feature type="transmembrane region" description="Helical" evidence="7">
    <location>
        <begin position="202"/>
        <end position="223"/>
    </location>
</feature>
<feature type="transmembrane region" description="Helical" evidence="7">
    <location>
        <begin position="261"/>
        <end position="283"/>
    </location>
</feature>
<evidence type="ECO:0000259" key="8">
    <source>
        <dbReference type="PROSITE" id="PS50928"/>
    </source>
</evidence>
<dbReference type="AlphaFoldDB" id="A0A1R0XPL5"/>
<dbReference type="Proteomes" id="UP000187425">
    <property type="component" value="Unassembled WGS sequence"/>
</dbReference>
<dbReference type="RefSeq" id="WP_042130723.1">
    <property type="nucleotide sequence ID" value="NZ_MPTC01000025.1"/>
</dbReference>
<dbReference type="SUPFAM" id="SSF161098">
    <property type="entry name" value="MetI-like"/>
    <property type="match status" value="1"/>
</dbReference>
<keyword evidence="6 7" id="KW-0472">Membrane</keyword>
<comment type="subcellular location">
    <subcellularLocation>
        <location evidence="1 7">Cell membrane</location>
        <topology evidence="1 7">Multi-pass membrane protein</topology>
    </subcellularLocation>
</comment>
<dbReference type="OrthoDB" id="152280at2"/>
<dbReference type="InterPro" id="IPR035906">
    <property type="entry name" value="MetI-like_sf"/>
</dbReference>
<evidence type="ECO:0000313" key="13">
    <source>
        <dbReference type="Proteomes" id="UP000187425"/>
    </source>
</evidence>
<evidence type="ECO:0000313" key="14">
    <source>
        <dbReference type="Proteomes" id="UP000187439"/>
    </source>
</evidence>
<evidence type="ECO:0000256" key="7">
    <source>
        <dbReference type="RuleBase" id="RU363032"/>
    </source>
</evidence>
<keyword evidence="4 7" id="KW-0812">Transmembrane</keyword>
<keyword evidence="12" id="KW-1185">Reference proteome</keyword>
<evidence type="ECO:0000313" key="12">
    <source>
        <dbReference type="Proteomes" id="UP000187313"/>
    </source>
</evidence>
<dbReference type="CDD" id="cd06261">
    <property type="entry name" value="TM_PBP2"/>
    <property type="match status" value="1"/>
</dbReference>
<dbReference type="Proteomes" id="UP000187439">
    <property type="component" value="Unassembled WGS sequence"/>
</dbReference>
<dbReference type="EMBL" id="MPTC01000025">
    <property type="protein sequence ID" value="OMD37056.1"/>
    <property type="molecule type" value="Genomic_DNA"/>
</dbReference>
<dbReference type="PANTHER" id="PTHR43227">
    <property type="entry name" value="BLL4140 PROTEIN"/>
    <property type="match status" value="1"/>
</dbReference>
<dbReference type="GO" id="GO:0005886">
    <property type="term" value="C:plasma membrane"/>
    <property type="evidence" value="ECO:0007669"/>
    <property type="project" value="UniProtKB-SubCell"/>
</dbReference>
<evidence type="ECO:0000256" key="1">
    <source>
        <dbReference type="ARBA" id="ARBA00004651"/>
    </source>
</evidence>
<feature type="transmembrane region" description="Helical" evidence="7">
    <location>
        <begin position="106"/>
        <end position="126"/>
    </location>
</feature>
<proteinExistence type="inferred from homology"/>
<comment type="similarity">
    <text evidence="7">Belongs to the binding-protein-dependent transport system permease family.</text>
</comment>
<keyword evidence="5 7" id="KW-1133">Transmembrane helix</keyword>
<organism evidence="9 14">
    <name type="scientific">Paenibacillus odorifer</name>
    <dbReference type="NCBI Taxonomy" id="189426"/>
    <lineage>
        <taxon>Bacteria</taxon>
        <taxon>Bacillati</taxon>
        <taxon>Bacillota</taxon>
        <taxon>Bacilli</taxon>
        <taxon>Bacillales</taxon>
        <taxon>Paenibacillaceae</taxon>
        <taxon>Paenibacillus</taxon>
    </lineage>
</organism>
<dbReference type="InterPro" id="IPR050809">
    <property type="entry name" value="UgpAE/MalFG_permease"/>
</dbReference>
<protein>
    <submittedName>
        <fullName evidence="9">Sugar ABC transporter permease</fullName>
    </submittedName>
</protein>
<evidence type="ECO:0000256" key="4">
    <source>
        <dbReference type="ARBA" id="ARBA00022692"/>
    </source>
</evidence>
<keyword evidence="3" id="KW-1003">Cell membrane</keyword>
<dbReference type="Gene3D" id="1.10.3720.10">
    <property type="entry name" value="MetI-like"/>
    <property type="match status" value="1"/>
</dbReference>
<dbReference type="EMBL" id="MPTD01000017">
    <property type="protein sequence ID" value="OMD47951.1"/>
    <property type="molecule type" value="Genomic_DNA"/>
</dbReference>
<comment type="caution">
    <text evidence="9">The sequence shown here is derived from an EMBL/GenBank/DDBJ whole genome shotgun (WGS) entry which is preliminary data.</text>
</comment>
<keyword evidence="2 7" id="KW-0813">Transport</keyword>